<organism evidence="1 2">
    <name type="scientific">Leptospira brenneri</name>
    <dbReference type="NCBI Taxonomy" id="2023182"/>
    <lineage>
        <taxon>Bacteria</taxon>
        <taxon>Pseudomonadati</taxon>
        <taxon>Spirochaetota</taxon>
        <taxon>Spirochaetia</taxon>
        <taxon>Leptospirales</taxon>
        <taxon>Leptospiraceae</taxon>
        <taxon>Leptospira</taxon>
    </lineage>
</organism>
<dbReference type="OrthoDB" id="334733at2"/>
<reference evidence="1" key="1">
    <citation type="journal article" date="2019" name="PLoS Negl. Trop. Dis.">
        <title>Revisiting the worldwide diversity of Leptospira species in the environment.</title>
        <authorList>
            <person name="Vincent A.T."/>
            <person name="Schiettekatte O."/>
            <person name="Bourhy P."/>
            <person name="Veyrier F.J."/>
            <person name="Picardeau M."/>
        </authorList>
    </citation>
    <scope>NUCLEOTIDE SEQUENCE [LARGE SCALE GENOMIC DNA]</scope>
    <source>
        <strain evidence="1">201800277</strain>
    </source>
</reference>
<dbReference type="NCBIfam" id="NF047799">
    <property type="entry name" value="LIC11874_lipo"/>
    <property type="match status" value="1"/>
</dbReference>
<dbReference type="AlphaFoldDB" id="A0A2M9Y1B4"/>
<dbReference type="Proteomes" id="UP000297891">
    <property type="component" value="Unassembled WGS sequence"/>
</dbReference>
<name>A0A2M9Y1B4_9LEPT</name>
<dbReference type="InterPro" id="IPR058176">
    <property type="entry name" value="LIC11874-like"/>
</dbReference>
<sequence>MFRFLPFTFVFLFFFGCFEYEETILFRKQSSGTVEIAYTVPLKKDSNDSLIKFLPTSKEEILTSIKKKSNNNLQVRDFTFRELEKSETTDMYFKRKGKVSYKLDFEDPLHLEGVLLGTFSIKSKPRTLLIKRDFLNLTDSTIAEAGAGEKKIISETSRLLREGRIQFKVLFPKDSECSSNRGFIGLGNLTYQIPLQETLENPESKTWEYKIRFF</sequence>
<dbReference type="PROSITE" id="PS51257">
    <property type="entry name" value="PROKAR_LIPOPROTEIN"/>
    <property type="match status" value="1"/>
</dbReference>
<proteinExistence type="predicted"/>
<gene>
    <name evidence="1" type="ORF">EHQ30_16315</name>
</gene>
<dbReference type="EMBL" id="RQFP01000014">
    <property type="protein sequence ID" value="TGK91757.1"/>
    <property type="molecule type" value="Genomic_DNA"/>
</dbReference>
<evidence type="ECO:0008006" key="3">
    <source>
        <dbReference type="Google" id="ProtNLM"/>
    </source>
</evidence>
<comment type="caution">
    <text evidence="1">The sequence shown here is derived from an EMBL/GenBank/DDBJ whole genome shotgun (WGS) entry which is preliminary data.</text>
</comment>
<accession>A0A2M9Y1B4</accession>
<protein>
    <recommendedName>
        <fullName evidence="3">Lipoprotein</fullName>
    </recommendedName>
</protein>
<dbReference type="RefSeq" id="WP_100790605.1">
    <property type="nucleotide sequence ID" value="NZ_NPDQ01000004.1"/>
</dbReference>
<evidence type="ECO:0000313" key="2">
    <source>
        <dbReference type="Proteomes" id="UP000297891"/>
    </source>
</evidence>
<keyword evidence="2" id="KW-1185">Reference proteome</keyword>
<evidence type="ECO:0000313" key="1">
    <source>
        <dbReference type="EMBL" id="TGK91757.1"/>
    </source>
</evidence>